<dbReference type="GO" id="GO:0002161">
    <property type="term" value="F:aminoacyl-tRNA deacylase activity"/>
    <property type="evidence" value="ECO:0007669"/>
    <property type="project" value="InterPro"/>
</dbReference>
<evidence type="ECO:0000313" key="3">
    <source>
        <dbReference type="Proteomes" id="UP000501991"/>
    </source>
</evidence>
<dbReference type="AlphaFoldDB" id="A0A6C1B4R5"/>
<keyword evidence="3" id="KW-1185">Reference proteome</keyword>
<dbReference type="EMBL" id="CP048836">
    <property type="protein sequence ID" value="QID18423.1"/>
    <property type="molecule type" value="Genomic_DNA"/>
</dbReference>
<feature type="domain" description="YbaK/aminoacyl-tRNA synthetase-associated" evidence="1">
    <location>
        <begin position="23"/>
        <end position="141"/>
    </location>
</feature>
<accession>A0A6C1B4R5</accession>
<name>A0A6C1B4R5_9RHOO</name>
<dbReference type="PANTHER" id="PTHR30411">
    <property type="entry name" value="CYTOPLASMIC PROTEIN"/>
    <property type="match status" value="1"/>
</dbReference>
<organism evidence="2 3">
    <name type="scientific">Nitrogeniibacter mangrovi</name>
    <dbReference type="NCBI Taxonomy" id="2016596"/>
    <lineage>
        <taxon>Bacteria</taxon>
        <taxon>Pseudomonadati</taxon>
        <taxon>Pseudomonadota</taxon>
        <taxon>Betaproteobacteria</taxon>
        <taxon>Rhodocyclales</taxon>
        <taxon>Zoogloeaceae</taxon>
        <taxon>Nitrogeniibacter</taxon>
    </lineage>
</organism>
<dbReference type="KEGG" id="azq:G3580_12750"/>
<dbReference type="Proteomes" id="UP000501991">
    <property type="component" value="Chromosome"/>
</dbReference>
<evidence type="ECO:0000259" key="1">
    <source>
        <dbReference type="Pfam" id="PF04073"/>
    </source>
</evidence>
<dbReference type="CDD" id="cd04332">
    <property type="entry name" value="YbaK_like"/>
    <property type="match status" value="1"/>
</dbReference>
<dbReference type="Gene3D" id="3.90.960.10">
    <property type="entry name" value="YbaK/aminoacyl-tRNA synthetase-associated domain"/>
    <property type="match status" value="1"/>
</dbReference>
<dbReference type="PANTHER" id="PTHR30411:SF9">
    <property type="entry name" value="MULTIFUNCTIONAL SER_THR-TRNA DEACYLASE PROXP-Y"/>
    <property type="match status" value="1"/>
</dbReference>
<dbReference type="Pfam" id="PF04073">
    <property type="entry name" value="tRNA_edit"/>
    <property type="match status" value="1"/>
</dbReference>
<sequence length="159" mass="18210">MTIPKRLSQYLDERGLHYHLRTHEPSHTTAQSARKAHVLPYHMAKPVLLEDDTGYLMAVVPADRDVHIGTLARMLDRHDLHLADEARIAQMFSDCDLGAMPPVGMAWGIDMIVDDTLEACDTIYMEAGDHETLLQMTHEDFHMLVRDMPHGKICRRMMH</sequence>
<dbReference type="InterPro" id="IPR007214">
    <property type="entry name" value="YbaK/aa-tRNA-synth-assoc-dom"/>
</dbReference>
<dbReference type="RefSeq" id="WP_173766064.1">
    <property type="nucleotide sequence ID" value="NZ_CP048836.1"/>
</dbReference>
<gene>
    <name evidence="2" type="ORF">G3580_12750</name>
</gene>
<protein>
    <submittedName>
        <fullName evidence="2">YbaK/EbsC family protein</fullName>
    </submittedName>
</protein>
<dbReference type="InterPro" id="IPR036754">
    <property type="entry name" value="YbaK/aa-tRNA-synt-asso_dom_sf"/>
</dbReference>
<reference evidence="2 3" key="1">
    <citation type="submission" date="2020-02" db="EMBL/GenBank/DDBJ databases">
        <title>Nitrogenibacter mangrovi gen. nov., sp. nov. isolated from mangrove sediment, a denitrifying betaproteobacterium.</title>
        <authorList>
            <person name="Liao H."/>
            <person name="Tian Y."/>
        </authorList>
    </citation>
    <scope>NUCLEOTIDE SEQUENCE [LARGE SCALE GENOMIC DNA]</scope>
    <source>
        <strain evidence="2 3">M9-3-2</strain>
    </source>
</reference>
<evidence type="ECO:0000313" key="2">
    <source>
        <dbReference type="EMBL" id="QID18423.1"/>
    </source>
</evidence>
<proteinExistence type="predicted"/>
<dbReference type="SUPFAM" id="SSF55826">
    <property type="entry name" value="YbaK/ProRS associated domain"/>
    <property type="match status" value="1"/>
</dbReference>